<dbReference type="EMBL" id="FNSQ01000005">
    <property type="protein sequence ID" value="SEB39346.1"/>
    <property type="molecule type" value="Genomic_DNA"/>
</dbReference>
<dbReference type="AlphaFoldDB" id="A0A1H4J098"/>
<evidence type="ECO:0000256" key="3">
    <source>
        <dbReference type="HAMAP-Rule" id="MF_01400"/>
    </source>
</evidence>
<feature type="domain" description="MsrB" evidence="4">
    <location>
        <begin position="8"/>
        <end position="131"/>
    </location>
</feature>
<evidence type="ECO:0000259" key="4">
    <source>
        <dbReference type="PROSITE" id="PS51790"/>
    </source>
</evidence>
<name>A0A1H4J098_9MICO</name>
<dbReference type="InterPro" id="IPR028427">
    <property type="entry name" value="Met_Sox_Rdtase_MsrB"/>
</dbReference>
<gene>
    <name evidence="3" type="primary">msrB</name>
    <name evidence="5" type="ORF">SAMN04489807_0439</name>
</gene>
<reference evidence="6" key="1">
    <citation type="submission" date="2016-10" db="EMBL/GenBank/DDBJ databases">
        <authorList>
            <person name="Varghese N."/>
            <person name="Submissions S."/>
        </authorList>
    </citation>
    <scope>NUCLEOTIDE SEQUENCE [LARGE SCALE GENOMIC DNA]</scope>
    <source>
        <strain evidence="6">DSM 16089</strain>
    </source>
</reference>
<dbReference type="GO" id="GO:0006979">
    <property type="term" value="P:response to oxidative stress"/>
    <property type="evidence" value="ECO:0007669"/>
    <property type="project" value="InterPro"/>
</dbReference>
<dbReference type="GO" id="GO:0030091">
    <property type="term" value="P:protein repair"/>
    <property type="evidence" value="ECO:0007669"/>
    <property type="project" value="InterPro"/>
</dbReference>
<dbReference type="InterPro" id="IPR002579">
    <property type="entry name" value="Met_Sox_Rdtase_MsrB_dom"/>
</dbReference>
<comment type="similarity">
    <text evidence="3">Belongs to the MsrB Met sulfoxide reductase family.</text>
</comment>
<dbReference type="GO" id="GO:0033743">
    <property type="term" value="F:peptide-methionine (R)-S-oxide reductase activity"/>
    <property type="evidence" value="ECO:0007669"/>
    <property type="project" value="UniProtKB-UniRule"/>
</dbReference>
<dbReference type="Gene3D" id="2.170.150.20">
    <property type="entry name" value="Peptide methionine sulfoxide reductase"/>
    <property type="match status" value="1"/>
</dbReference>
<dbReference type="Proteomes" id="UP000183750">
    <property type="component" value="Unassembled WGS sequence"/>
</dbReference>
<dbReference type="SUPFAM" id="SSF51316">
    <property type="entry name" value="Mss4-like"/>
    <property type="match status" value="1"/>
</dbReference>
<keyword evidence="6" id="KW-1185">Reference proteome</keyword>
<dbReference type="HAMAP" id="MF_01400">
    <property type="entry name" value="MsrB"/>
    <property type="match status" value="1"/>
</dbReference>
<protein>
    <recommendedName>
        <fullName evidence="3">Peptide methionine sulfoxide reductase MsrB</fullName>
        <ecNumber evidence="3">1.8.4.12</ecNumber>
    </recommendedName>
    <alternativeName>
        <fullName evidence="3">Peptide-methionine (R)-S-oxide reductase</fullName>
    </alternativeName>
</protein>
<dbReference type="EC" id="1.8.4.12" evidence="3"/>
<comment type="caution">
    <text evidence="3">Lacks conserved residue(s) required for the propagation of feature annotation.</text>
</comment>
<dbReference type="InterPro" id="IPR011057">
    <property type="entry name" value="Mss4-like_sf"/>
</dbReference>
<comment type="catalytic activity">
    <reaction evidence="2 3">
        <text>L-methionyl-[protein] + [thioredoxin]-disulfide + H2O = L-methionyl-(R)-S-oxide-[protein] + [thioredoxin]-dithiol</text>
        <dbReference type="Rhea" id="RHEA:24164"/>
        <dbReference type="Rhea" id="RHEA-COMP:10698"/>
        <dbReference type="Rhea" id="RHEA-COMP:10700"/>
        <dbReference type="Rhea" id="RHEA-COMP:12313"/>
        <dbReference type="Rhea" id="RHEA-COMP:12314"/>
        <dbReference type="ChEBI" id="CHEBI:15377"/>
        <dbReference type="ChEBI" id="CHEBI:16044"/>
        <dbReference type="ChEBI" id="CHEBI:29950"/>
        <dbReference type="ChEBI" id="CHEBI:45764"/>
        <dbReference type="ChEBI" id="CHEBI:50058"/>
        <dbReference type="EC" id="1.8.4.12"/>
    </reaction>
</comment>
<dbReference type="PANTHER" id="PTHR10173">
    <property type="entry name" value="METHIONINE SULFOXIDE REDUCTASE"/>
    <property type="match status" value="1"/>
</dbReference>
<evidence type="ECO:0000313" key="5">
    <source>
        <dbReference type="EMBL" id="SEB39346.1"/>
    </source>
</evidence>
<dbReference type="PROSITE" id="PS51790">
    <property type="entry name" value="MSRB"/>
    <property type="match status" value="1"/>
</dbReference>
<sequence>MSNEYGKTPQAVSDLTHLQYEVTQEDATEPPFRNAYWNNHDDGIYVDVVSGQPLFASTDKFDSGTGWPSFTKPIEPDAVTTRTDRTLWMKRTEARSSGADSHLGHVFDDGPRDAGGLRYCMNSAALRFIPADSLEDEGYGRYRHLFAGSDADTTASTSEEQS</sequence>
<evidence type="ECO:0000256" key="2">
    <source>
        <dbReference type="ARBA" id="ARBA00048488"/>
    </source>
</evidence>
<accession>A0A1H4J098</accession>
<feature type="active site" description="Nucleophile" evidence="3">
    <location>
        <position position="120"/>
    </location>
</feature>
<dbReference type="FunFam" id="2.170.150.20:FF:000003">
    <property type="entry name" value="Peptide methionine sulfoxide reductase MsrB"/>
    <property type="match status" value="1"/>
</dbReference>
<dbReference type="NCBIfam" id="TIGR00357">
    <property type="entry name" value="peptide-methionine (R)-S-oxide reductase MsrB"/>
    <property type="match status" value="1"/>
</dbReference>
<keyword evidence="1 3" id="KW-0560">Oxidoreductase</keyword>
<dbReference type="GO" id="GO:0005737">
    <property type="term" value="C:cytoplasm"/>
    <property type="evidence" value="ECO:0007669"/>
    <property type="project" value="TreeGrafter"/>
</dbReference>
<proteinExistence type="inferred from homology"/>
<dbReference type="RefSeq" id="WP_060927720.1">
    <property type="nucleotide sequence ID" value="NZ_FNSQ01000005.1"/>
</dbReference>
<organism evidence="5 6">
    <name type="scientific">Microbacterium hydrocarbonoxydans</name>
    <dbReference type="NCBI Taxonomy" id="273678"/>
    <lineage>
        <taxon>Bacteria</taxon>
        <taxon>Bacillati</taxon>
        <taxon>Actinomycetota</taxon>
        <taxon>Actinomycetes</taxon>
        <taxon>Micrococcales</taxon>
        <taxon>Microbacteriaceae</taxon>
        <taxon>Microbacterium</taxon>
    </lineage>
</organism>
<dbReference type="Pfam" id="PF01641">
    <property type="entry name" value="SelR"/>
    <property type="match status" value="1"/>
</dbReference>
<dbReference type="OrthoDB" id="9785497at2"/>
<evidence type="ECO:0000313" key="6">
    <source>
        <dbReference type="Proteomes" id="UP000183750"/>
    </source>
</evidence>
<evidence type="ECO:0000256" key="1">
    <source>
        <dbReference type="ARBA" id="ARBA00023002"/>
    </source>
</evidence>
<dbReference type="PANTHER" id="PTHR10173:SF59">
    <property type="entry name" value="PEPTIDE METHIONINE SULFOXIDE REDUCTASE MSRA_MSRB"/>
    <property type="match status" value="1"/>
</dbReference>